<dbReference type="PANTHER" id="PTHR42928:SF5">
    <property type="entry name" value="BLR1237 PROTEIN"/>
    <property type="match status" value="1"/>
</dbReference>
<dbReference type="Gene3D" id="3.40.190.150">
    <property type="entry name" value="Bordetella uptake gene, domain 1"/>
    <property type="match status" value="1"/>
</dbReference>
<dbReference type="PANTHER" id="PTHR42928">
    <property type="entry name" value="TRICARBOXYLATE-BINDING PROTEIN"/>
    <property type="match status" value="1"/>
</dbReference>
<feature type="chain" id="PRO_5012165642" description="Tripartite tricarboxylate transporter substrate binding protein" evidence="2">
    <location>
        <begin position="30"/>
        <end position="332"/>
    </location>
</feature>
<evidence type="ECO:0000313" key="3">
    <source>
        <dbReference type="EMBL" id="AQS52073.1"/>
    </source>
</evidence>
<dbReference type="KEGG" id="phn:PAEH1_11995"/>
<dbReference type="Proteomes" id="UP000189369">
    <property type="component" value="Chromosome"/>
</dbReference>
<dbReference type="InterPro" id="IPR042100">
    <property type="entry name" value="Bug_dom1"/>
</dbReference>
<dbReference type="PIRSF" id="PIRSF017082">
    <property type="entry name" value="YflP"/>
    <property type="match status" value="1"/>
</dbReference>
<evidence type="ECO:0008006" key="5">
    <source>
        <dbReference type="Google" id="ProtNLM"/>
    </source>
</evidence>
<dbReference type="OrthoDB" id="8970543at2"/>
<dbReference type="EMBL" id="CP019697">
    <property type="protein sequence ID" value="AQS52073.1"/>
    <property type="molecule type" value="Genomic_DNA"/>
</dbReference>
<accession>A0A1U9K1X8</accession>
<keyword evidence="2" id="KW-0732">Signal</keyword>
<dbReference type="InterPro" id="IPR005064">
    <property type="entry name" value="BUG"/>
</dbReference>
<feature type="signal peptide" evidence="2">
    <location>
        <begin position="1"/>
        <end position="29"/>
    </location>
</feature>
<sequence length="332" mass="36089">MSLSKIKSWAAGLLLGASLIGVTATTAQAADNWPNKQLTFVIALGPGGSADRTARLVAQRMQEELGVPIRAINQQGGGGHVGHTYFMNMPKDGSFFLFTSIHPYISSAILGKDASYKLDDFAFINGQWTDSDLFALNAKLPFQTLDEFMAAVAKEPGKYRVSVVPGSTGHINTILLLEAYGLKPDAVNIVTYESGGAARTAAAGGQVDMTVLAADGSISIKEFIRPLAVASEERLEEWDTPTLNEVLIARGAEPVTPLVGSMRGLAAHAEFKEKYPERFEKFAAAYEKVLSDPDFKKQLKDQMIGSDWLGPDKTTEIIKQNYKILERFQDQI</sequence>
<dbReference type="Gene3D" id="3.40.190.10">
    <property type="entry name" value="Periplasmic binding protein-like II"/>
    <property type="match status" value="1"/>
</dbReference>
<dbReference type="Pfam" id="PF03401">
    <property type="entry name" value="TctC"/>
    <property type="match status" value="1"/>
</dbReference>
<dbReference type="SUPFAM" id="SSF53850">
    <property type="entry name" value="Periplasmic binding protein-like II"/>
    <property type="match status" value="1"/>
</dbReference>
<evidence type="ECO:0000256" key="2">
    <source>
        <dbReference type="SAM" id="SignalP"/>
    </source>
</evidence>
<evidence type="ECO:0000313" key="4">
    <source>
        <dbReference type="Proteomes" id="UP000189369"/>
    </source>
</evidence>
<reference evidence="3 4" key="1">
    <citation type="submission" date="2017-01" db="EMBL/GenBank/DDBJ databases">
        <title>Complete Genome Sequence of Paenalcaligenes hominis, Isolated from a paraplegic Patient with neurogenic bladder.</title>
        <authorList>
            <person name="Mukhopadhyay R."/>
            <person name="Joaquin J."/>
            <person name="Hogue R."/>
            <person name="Kilaru A."/>
            <person name="Jospin G."/>
            <person name="Mars K."/>
            <person name="Eisen J.A."/>
            <person name="Chaturvedi V."/>
        </authorList>
    </citation>
    <scope>NUCLEOTIDE SEQUENCE [LARGE SCALE GENOMIC DNA]</scope>
    <source>
        <strain evidence="3 4">15S00501</strain>
    </source>
</reference>
<name>A0A1U9K1X8_9BURK</name>
<comment type="similarity">
    <text evidence="1">Belongs to the UPF0065 (bug) family.</text>
</comment>
<dbReference type="AlphaFoldDB" id="A0A1U9K1X8"/>
<proteinExistence type="inferred from homology"/>
<gene>
    <name evidence="3" type="ORF">PAEH1_11995</name>
</gene>
<protein>
    <recommendedName>
        <fullName evidence="5">Tripartite tricarboxylate transporter substrate binding protein</fullName>
    </recommendedName>
</protein>
<evidence type="ECO:0000256" key="1">
    <source>
        <dbReference type="ARBA" id="ARBA00006987"/>
    </source>
</evidence>
<dbReference type="STRING" id="643674.PAEH1_11995"/>
<organism evidence="3 4">
    <name type="scientific">Paenalcaligenes hominis</name>
    <dbReference type="NCBI Taxonomy" id="643674"/>
    <lineage>
        <taxon>Bacteria</taxon>
        <taxon>Pseudomonadati</taxon>
        <taxon>Pseudomonadota</taxon>
        <taxon>Betaproteobacteria</taxon>
        <taxon>Burkholderiales</taxon>
        <taxon>Alcaligenaceae</taxon>
        <taxon>Paenalcaligenes</taxon>
    </lineage>
</organism>